<comment type="similarity">
    <text evidence="2 6">Belongs to the transposase mutator family.</text>
</comment>
<dbReference type="GO" id="GO:0003677">
    <property type="term" value="F:DNA binding"/>
    <property type="evidence" value="ECO:0007669"/>
    <property type="project" value="UniProtKB-UniRule"/>
</dbReference>
<keyword evidence="3 6" id="KW-0815">Transposition</keyword>
<name>A0A1R1MJ30_9BACT</name>
<evidence type="ECO:0000256" key="4">
    <source>
        <dbReference type="ARBA" id="ARBA00023125"/>
    </source>
</evidence>
<keyword evidence="6" id="KW-0814">Transposable element</keyword>
<keyword evidence="5 6" id="KW-0233">DNA recombination</keyword>
<dbReference type="OrthoDB" id="9779930at2"/>
<keyword evidence="8" id="KW-1185">Reference proteome</keyword>
<evidence type="ECO:0000313" key="7">
    <source>
        <dbReference type="EMBL" id="OMH39818.1"/>
    </source>
</evidence>
<gene>
    <name evidence="7" type="ORF">BLW93_08605</name>
</gene>
<evidence type="ECO:0000256" key="5">
    <source>
        <dbReference type="ARBA" id="ARBA00023172"/>
    </source>
</evidence>
<sequence length="202" mass="23900">MRDTKLSHEDFRKEIHKIAREILQEFTKQLFERLMLEEREMYLEENTHTKGNGYYERNLITPQGEIEGLKVPRTRDGNFRPALLLPPRQKAMIDIGELITLLFVAGVSTRKINKILETWYGIHYSPSSIARLTRVTEEEIERWRNRPLEETYLFIFVDATFLSIRRRTTTKEPVYVVMGIREDWTREILGFYVFAGGESALL</sequence>
<accession>A0A1R1MJ30</accession>
<dbReference type="PANTHER" id="PTHR33217:SF7">
    <property type="entry name" value="TRANSPOSASE FOR INSERTION SEQUENCE ELEMENT IS1081"/>
    <property type="match status" value="1"/>
</dbReference>
<dbReference type="AlphaFoldDB" id="A0A1R1MJ30"/>
<evidence type="ECO:0000256" key="2">
    <source>
        <dbReference type="ARBA" id="ARBA00010961"/>
    </source>
</evidence>
<organism evidence="7 8">
    <name type="scientific">Desulfurobacterium indicum</name>
    <dbReference type="NCBI Taxonomy" id="1914305"/>
    <lineage>
        <taxon>Bacteria</taxon>
        <taxon>Pseudomonadati</taxon>
        <taxon>Aquificota</taxon>
        <taxon>Aquificia</taxon>
        <taxon>Desulfurobacteriales</taxon>
        <taxon>Desulfurobacteriaceae</taxon>
        <taxon>Desulfurobacterium</taxon>
    </lineage>
</organism>
<reference evidence="7 8" key="1">
    <citation type="submission" date="2016-10" db="EMBL/GenBank/DDBJ databases">
        <title>Genome sequence of a sulfur-reducing bacterium Desulfurobacterium indicum K6013.</title>
        <authorList>
            <person name="Cao J."/>
            <person name="Shao Z."/>
            <person name="Alain K."/>
            <person name="Jebbar M."/>
        </authorList>
    </citation>
    <scope>NUCLEOTIDE SEQUENCE [LARGE SCALE GENOMIC DNA]</scope>
    <source>
        <strain evidence="7 8">K6013</strain>
    </source>
</reference>
<comment type="function">
    <text evidence="1 6">Required for the transposition of the insertion element.</text>
</comment>
<keyword evidence="4 6" id="KW-0238">DNA-binding</keyword>
<evidence type="ECO:0000256" key="3">
    <source>
        <dbReference type="ARBA" id="ARBA00022578"/>
    </source>
</evidence>
<dbReference type="Proteomes" id="UP000187408">
    <property type="component" value="Unassembled WGS sequence"/>
</dbReference>
<dbReference type="PANTHER" id="PTHR33217">
    <property type="entry name" value="TRANSPOSASE FOR INSERTION SEQUENCE ELEMENT IS1081"/>
    <property type="match status" value="1"/>
</dbReference>
<protein>
    <recommendedName>
        <fullName evidence="6">Mutator family transposase</fullName>
    </recommendedName>
</protein>
<evidence type="ECO:0000256" key="6">
    <source>
        <dbReference type="RuleBase" id="RU365089"/>
    </source>
</evidence>
<dbReference type="InterPro" id="IPR001207">
    <property type="entry name" value="Transposase_mutator"/>
</dbReference>
<evidence type="ECO:0000256" key="1">
    <source>
        <dbReference type="ARBA" id="ARBA00002190"/>
    </source>
</evidence>
<dbReference type="Pfam" id="PF00872">
    <property type="entry name" value="Transposase_mut"/>
    <property type="match status" value="1"/>
</dbReference>
<dbReference type="GO" id="GO:0006313">
    <property type="term" value="P:DNA transposition"/>
    <property type="evidence" value="ECO:0007669"/>
    <property type="project" value="UniProtKB-UniRule"/>
</dbReference>
<dbReference type="EMBL" id="MOEN01000062">
    <property type="protein sequence ID" value="OMH39818.1"/>
    <property type="molecule type" value="Genomic_DNA"/>
</dbReference>
<proteinExistence type="inferred from homology"/>
<dbReference type="GO" id="GO:0004803">
    <property type="term" value="F:transposase activity"/>
    <property type="evidence" value="ECO:0007669"/>
    <property type="project" value="UniProtKB-UniRule"/>
</dbReference>
<evidence type="ECO:0000313" key="8">
    <source>
        <dbReference type="Proteomes" id="UP000187408"/>
    </source>
</evidence>
<comment type="caution">
    <text evidence="7">The sequence shown here is derived from an EMBL/GenBank/DDBJ whole genome shotgun (WGS) entry which is preliminary data.</text>
</comment>